<proteinExistence type="predicted"/>
<keyword evidence="2" id="KW-1185">Reference proteome</keyword>
<dbReference type="Proteomes" id="UP001241377">
    <property type="component" value="Unassembled WGS sequence"/>
</dbReference>
<evidence type="ECO:0000313" key="2">
    <source>
        <dbReference type="Proteomes" id="UP001241377"/>
    </source>
</evidence>
<dbReference type="EMBL" id="JASBWR010000027">
    <property type="protein sequence ID" value="KAJ9106856.1"/>
    <property type="molecule type" value="Genomic_DNA"/>
</dbReference>
<name>A0ACC2W7M6_9TREE</name>
<comment type="caution">
    <text evidence="1">The sequence shown here is derived from an EMBL/GenBank/DDBJ whole genome shotgun (WGS) entry which is preliminary data.</text>
</comment>
<evidence type="ECO:0000313" key="1">
    <source>
        <dbReference type="EMBL" id="KAJ9106856.1"/>
    </source>
</evidence>
<protein>
    <submittedName>
        <fullName evidence="1">Uncharacterized protein</fullName>
    </submittedName>
</protein>
<reference evidence="1" key="1">
    <citation type="submission" date="2023-04" db="EMBL/GenBank/DDBJ databases">
        <title>Draft Genome sequencing of Naganishia species isolated from polar environments using Oxford Nanopore Technology.</title>
        <authorList>
            <person name="Leo P."/>
            <person name="Venkateswaran K."/>
        </authorList>
    </citation>
    <scope>NUCLEOTIDE SEQUENCE</scope>
    <source>
        <strain evidence="1">MNA-CCFEE 5261</strain>
    </source>
</reference>
<organism evidence="1 2">
    <name type="scientific">Naganishia cerealis</name>
    <dbReference type="NCBI Taxonomy" id="610337"/>
    <lineage>
        <taxon>Eukaryota</taxon>
        <taxon>Fungi</taxon>
        <taxon>Dikarya</taxon>
        <taxon>Basidiomycota</taxon>
        <taxon>Agaricomycotina</taxon>
        <taxon>Tremellomycetes</taxon>
        <taxon>Filobasidiales</taxon>
        <taxon>Filobasidiaceae</taxon>
        <taxon>Naganishia</taxon>
    </lineage>
</organism>
<sequence length="585" mass="62434">MASTSRIPVSARISASSSMPAITTTSASPSRSLTHHLAAQDTVNKMADSDSDDHAWGKIERLRIRRIYSEGSSDFAGSSHPSSGTSTDNSPFLGAVTVKLAQERRKTYKSTHDVTGPNTDTATARAGHEDVARPGVATNRISSERPTQIAIPPRDPKNDIAIGPSSPNQRHQTIKNPPVSTRITSLSLMPPLHHSGLNRSSPVDSNHLESVYSKGETESKSQTQKEFANVRPKLVSTLSQGERDMHALGFRAVTNTDAIPGHMAADTRWQGVDAANNRKASVATVDTVSSTGADGGVPNRLRHLLGTESDREFAKTRAKGNISPDEFDVRAAPRRKAIDIPTFLPSSHDMVTFAPINTPARTAAYVDEVASNPPNLPIMLDTDPSESDNSLHAPATTVTTAEKRHQPNLRLSPMPNAPVLLGPPFRHSSRSPVPGVSPPIPAKNPLRQRSSFGGGASGSRASTPGLSGIPSPNSLYATPSDTPGPGILDSAMFLPSRQSQQPTMVAASPEPKPSAQTPTIANKNRENSGRSPKRPEKPPNAKDRRMHCDKAPTTAEIMKAIEFAEGPLQKQRSNTSNISVSAKNE</sequence>
<gene>
    <name evidence="1" type="ORF">QFC19_002985</name>
</gene>
<accession>A0ACC2W7M6</accession>